<protein>
    <submittedName>
        <fullName evidence="1">Uncharacterized protein</fullName>
    </submittedName>
</protein>
<organism evidence="1 3">
    <name type="scientific">Rhizobium tibeticum</name>
    <dbReference type="NCBI Taxonomy" id="501024"/>
    <lineage>
        <taxon>Bacteria</taxon>
        <taxon>Pseudomonadati</taxon>
        <taxon>Pseudomonadota</taxon>
        <taxon>Alphaproteobacteria</taxon>
        <taxon>Hyphomicrobiales</taxon>
        <taxon>Rhizobiaceae</taxon>
        <taxon>Rhizobium/Agrobacterium group</taxon>
        <taxon>Rhizobium</taxon>
    </lineage>
</organism>
<reference evidence="2 4" key="2">
    <citation type="submission" date="2016-10" db="EMBL/GenBank/DDBJ databases">
        <authorList>
            <person name="Varghese N."/>
            <person name="Submissions S."/>
        </authorList>
    </citation>
    <scope>NUCLEOTIDE SEQUENCE [LARGE SCALE GENOMIC DNA]</scope>
    <source>
        <strain evidence="2 4">CGMCC 1.7071</strain>
    </source>
</reference>
<sequence length="172" mass="18564">MSLIVLTGASGSGKTAIAKAIAARFTGEIDVYYFDDIGVPSLGQMTADYGSPAGWQRAMTFKWLGSLAEAQRSGRNQLLEGQMRLAFLEEAASVAGIAYRPLLADCDDETRRHRLAVERGQPELADAEMMAWAAFLRREAAAKGCEILDTSRLSLDESVDAVVGRFQDSPGT</sequence>
<evidence type="ECO:0000313" key="1">
    <source>
        <dbReference type="EMBL" id="SEH57809.1"/>
    </source>
</evidence>
<name>A0A1H8FZM0_9HYPH</name>
<evidence type="ECO:0000313" key="3">
    <source>
        <dbReference type="Proteomes" id="UP000183063"/>
    </source>
</evidence>
<dbReference type="InterPro" id="IPR027417">
    <property type="entry name" value="P-loop_NTPase"/>
</dbReference>
<reference evidence="3" key="1">
    <citation type="submission" date="2016-10" db="EMBL/GenBank/DDBJ databases">
        <authorList>
            <person name="Wibberg D."/>
        </authorList>
    </citation>
    <scope>NUCLEOTIDE SEQUENCE [LARGE SCALE GENOMIC DNA]</scope>
</reference>
<keyword evidence="4" id="KW-1185">Reference proteome</keyword>
<dbReference type="Proteomes" id="UP000183063">
    <property type="component" value="Unassembled WGS sequence"/>
</dbReference>
<evidence type="ECO:0000313" key="4">
    <source>
        <dbReference type="Proteomes" id="UP000198939"/>
    </source>
</evidence>
<reference evidence="1" key="3">
    <citation type="submission" date="2016-10" db="EMBL/GenBank/DDBJ databases">
        <authorList>
            <person name="de Groot N.N."/>
        </authorList>
    </citation>
    <scope>NUCLEOTIDE SEQUENCE [LARGE SCALE GENOMIC DNA]</scope>
    <source>
        <strain evidence="1">CCBAU85039</strain>
    </source>
</reference>
<dbReference type="SUPFAM" id="SSF52540">
    <property type="entry name" value="P-loop containing nucleoside triphosphate hydrolases"/>
    <property type="match status" value="1"/>
</dbReference>
<gene>
    <name evidence="1" type="ORF">RTCCBAU85039_1227</name>
    <name evidence="2" type="ORF">SAMN05216228_100435</name>
</gene>
<dbReference type="RefSeq" id="WP_072372105.1">
    <property type="nucleotide sequence ID" value="NZ_FNXB01000005.1"/>
</dbReference>
<dbReference type="EMBL" id="FNXB01000005">
    <property type="protein sequence ID" value="SEH57809.1"/>
    <property type="molecule type" value="Genomic_DNA"/>
</dbReference>
<proteinExistence type="predicted"/>
<evidence type="ECO:0000313" key="2">
    <source>
        <dbReference type="EMBL" id="SEN36974.1"/>
    </source>
</evidence>
<dbReference type="Gene3D" id="3.40.50.300">
    <property type="entry name" value="P-loop containing nucleotide triphosphate hydrolases"/>
    <property type="match status" value="1"/>
</dbReference>
<dbReference type="AlphaFoldDB" id="A0A1H8FZM0"/>
<dbReference type="OrthoDB" id="514290at2"/>
<dbReference type="EMBL" id="FOCV01000004">
    <property type="protein sequence ID" value="SEN36974.1"/>
    <property type="molecule type" value="Genomic_DNA"/>
</dbReference>
<accession>A0A1H8FZM0</accession>
<dbReference type="Proteomes" id="UP000198939">
    <property type="component" value="Unassembled WGS sequence"/>
</dbReference>
<dbReference type="STRING" id="501024.RTCCBAU85039_1227"/>